<evidence type="ECO:0000313" key="10">
    <source>
        <dbReference type="EMBL" id="TCS82830.1"/>
    </source>
</evidence>
<evidence type="ECO:0000256" key="3">
    <source>
        <dbReference type="ARBA" id="ARBA00022960"/>
    </source>
</evidence>
<dbReference type="Pfam" id="PF03734">
    <property type="entry name" value="YkuD"/>
    <property type="match status" value="1"/>
</dbReference>
<feature type="transmembrane region" description="Helical" evidence="8">
    <location>
        <begin position="112"/>
        <end position="134"/>
    </location>
</feature>
<keyword evidence="3 6" id="KW-0133">Cell shape</keyword>
<dbReference type="Gene3D" id="3.10.20.800">
    <property type="match status" value="1"/>
</dbReference>
<evidence type="ECO:0000256" key="7">
    <source>
        <dbReference type="SAM" id="MobiDB-lite"/>
    </source>
</evidence>
<dbReference type="PANTHER" id="PTHR30582:SF33">
    <property type="entry name" value="EXPORTED PROTEIN"/>
    <property type="match status" value="1"/>
</dbReference>
<dbReference type="GO" id="GO:0071972">
    <property type="term" value="F:peptidoglycan L,D-transpeptidase activity"/>
    <property type="evidence" value="ECO:0007669"/>
    <property type="project" value="TreeGrafter"/>
</dbReference>
<dbReference type="GO" id="GO:0071555">
    <property type="term" value="P:cell wall organization"/>
    <property type="evidence" value="ECO:0007669"/>
    <property type="project" value="UniProtKB-UniRule"/>
</dbReference>
<dbReference type="Proteomes" id="UP000295726">
    <property type="component" value="Unassembled WGS sequence"/>
</dbReference>
<feature type="active site" description="Nucleophile" evidence="6">
    <location>
        <position position="546"/>
    </location>
</feature>
<comment type="caution">
    <text evidence="10">The sequence shown here is derived from an EMBL/GenBank/DDBJ whole genome shotgun (WGS) entry which is preliminary data.</text>
</comment>
<dbReference type="UniPathway" id="UPA00219"/>
<dbReference type="InterPro" id="IPR038054">
    <property type="entry name" value="LD_TPept-like_central_sf"/>
</dbReference>
<evidence type="ECO:0000259" key="9">
    <source>
        <dbReference type="PROSITE" id="PS52029"/>
    </source>
</evidence>
<dbReference type="EMBL" id="SLZZ01000001">
    <property type="protein sequence ID" value="TCS82830.1"/>
    <property type="molecule type" value="Genomic_DNA"/>
</dbReference>
<dbReference type="PANTHER" id="PTHR30582">
    <property type="entry name" value="L,D-TRANSPEPTIDASE"/>
    <property type="match status" value="1"/>
</dbReference>
<dbReference type="InterPro" id="IPR022029">
    <property type="entry name" value="YoaR-like_PG-bd"/>
</dbReference>
<comment type="pathway">
    <text evidence="1 6">Cell wall biogenesis; peptidoglycan biosynthesis.</text>
</comment>
<accession>A0A4R3KH87</accession>
<dbReference type="PROSITE" id="PS52029">
    <property type="entry name" value="LD_TPASE"/>
    <property type="match status" value="1"/>
</dbReference>
<dbReference type="InterPro" id="IPR050979">
    <property type="entry name" value="LD-transpeptidase"/>
</dbReference>
<keyword evidence="5 6" id="KW-0961">Cell wall biogenesis/degradation</keyword>
<reference evidence="10 11" key="1">
    <citation type="submission" date="2019-03" db="EMBL/GenBank/DDBJ databases">
        <title>Genomic Encyclopedia of Type Strains, Phase IV (KMG-IV): sequencing the most valuable type-strain genomes for metagenomic binning, comparative biology and taxonomic classification.</title>
        <authorList>
            <person name="Goeker M."/>
        </authorList>
    </citation>
    <scope>NUCLEOTIDE SEQUENCE [LARGE SCALE GENOMIC DNA]</scope>
    <source>
        <strain evidence="10 11">DSM 29489</strain>
    </source>
</reference>
<dbReference type="RefSeq" id="WP_132378055.1">
    <property type="nucleotide sequence ID" value="NZ_DAIPCY010000001.1"/>
</dbReference>
<dbReference type="Gene3D" id="2.40.440.10">
    <property type="entry name" value="L,D-transpeptidase catalytic domain-like"/>
    <property type="match status" value="1"/>
</dbReference>
<dbReference type="GO" id="GO:0005576">
    <property type="term" value="C:extracellular region"/>
    <property type="evidence" value="ECO:0007669"/>
    <property type="project" value="TreeGrafter"/>
</dbReference>
<gene>
    <name evidence="10" type="ORF">EDD59_101240</name>
</gene>
<dbReference type="InterPro" id="IPR038063">
    <property type="entry name" value="Transpep_catalytic_dom"/>
</dbReference>
<protein>
    <submittedName>
        <fullName evidence="10">Peptidoglycan transpeptidase (ErfK-YbiS-YhnG family)</fullName>
    </submittedName>
</protein>
<dbReference type="SUPFAM" id="SSF141523">
    <property type="entry name" value="L,D-transpeptidase catalytic domain-like"/>
    <property type="match status" value="1"/>
</dbReference>
<dbReference type="AlphaFoldDB" id="A0A4R3KH87"/>
<dbReference type="OrthoDB" id="3176960at2"/>
<evidence type="ECO:0000256" key="1">
    <source>
        <dbReference type="ARBA" id="ARBA00004752"/>
    </source>
</evidence>
<keyword evidence="11" id="KW-1185">Reference proteome</keyword>
<keyword evidence="8" id="KW-1133">Transmembrane helix</keyword>
<dbReference type="Pfam" id="PF12229">
    <property type="entry name" value="PG_binding_4"/>
    <property type="match status" value="2"/>
</dbReference>
<feature type="compositionally biased region" description="Acidic residues" evidence="7">
    <location>
        <begin position="37"/>
        <end position="54"/>
    </location>
</feature>
<evidence type="ECO:0000313" key="11">
    <source>
        <dbReference type="Proteomes" id="UP000295726"/>
    </source>
</evidence>
<proteinExistence type="predicted"/>
<dbReference type="GO" id="GO:0016740">
    <property type="term" value="F:transferase activity"/>
    <property type="evidence" value="ECO:0007669"/>
    <property type="project" value="UniProtKB-KW"/>
</dbReference>
<dbReference type="GO" id="GO:0018104">
    <property type="term" value="P:peptidoglycan-protein cross-linking"/>
    <property type="evidence" value="ECO:0007669"/>
    <property type="project" value="TreeGrafter"/>
</dbReference>
<dbReference type="GO" id="GO:0008360">
    <property type="term" value="P:regulation of cell shape"/>
    <property type="evidence" value="ECO:0007669"/>
    <property type="project" value="UniProtKB-UniRule"/>
</dbReference>
<evidence type="ECO:0000256" key="5">
    <source>
        <dbReference type="ARBA" id="ARBA00023316"/>
    </source>
</evidence>
<feature type="domain" description="L,D-TPase catalytic" evidence="9">
    <location>
        <begin position="440"/>
        <end position="570"/>
    </location>
</feature>
<keyword evidence="8" id="KW-0472">Membrane</keyword>
<evidence type="ECO:0000256" key="2">
    <source>
        <dbReference type="ARBA" id="ARBA00022679"/>
    </source>
</evidence>
<evidence type="ECO:0000256" key="4">
    <source>
        <dbReference type="ARBA" id="ARBA00022984"/>
    </source>
</evidence>
<keyword evidence="2" id="KW-0808">Transferase</keyword>
<keyword evidence="4 6" id="KW-0573">Peptidoglycan synthesis</keyword>
<dbReference type="InterPro" id="IPR005490">
    <property type="entry name" value="LD_TPept_cat_dom"/>
</dbReference>
<organism evidence="10 11">
    <name type="scientific">Muricomes intestini</name>
    <dbReference type="NCBI Taxonomy" id="1796634"/>
    <lineage>
        <taxon>Bacteria</taxon>
        <taxon>Bacillati</taxon>
        <taxon>Bacillota</taxon>
        <taxon>Clostridia</taxon>
        <taxon>Lachnospirales</taxon>
        <taxon>Lachnospiraceae</taxon>
        <taxon>Muricomes</taxon>
    </lineage>
</organism>
<evidence type="ECO:0000256" key="6">
    <source>
        <dbReference type="PROSITE-ProRule" id="PRU01373"/>
    </source>
</evidence>
<feature type="active site" description="Proton donor/acceptor" evidence="6">
    <location>
        <position position="523"/>
    </location>
</feature>
<feature type="region of interest" description="Disordered" evidence="7">
    <location>
        <begin position="1"/>
        <end position="103"/>
    </location>
</feature>
<sequence length="571" mass="63909">MSGRQIKQPDGFSPKDKDINEDYYLDDIDEAGKEAYLDDEVKEEDPDYFLDDDEDKRPDFSELTEEGTARNIFEEEDPQTRNRKVKRKIKSRNKRKKGKDSGEIKTGGLKRIWIFSGSAAAALLLAYVGVSLFFTSHFSPNTKINGRDFSGRTTADVEAFLKGKVKDYELTVLEKDNKSDSIKGSDISLVYKESDAVEKELKKQNGFLWPAALFSENASEVNIEVSYNQSALESKIQDLQAVASEQTASESARPEFNGEKYVIKPEVIGTAVDMDVLNKKVSQYIAEFKPKLDMEKEKCYVLPKYTSESEEVQKACDMMNNYIKASITYTMTEPAVVDKVLISTWISADDNMNVTFNENAVRAWLTDFGDKYDTVGITRTITTPTGKTAEVSGGTYGWSIDEDTEFTALTDSIKSGETVSKEPAYYQTAAEHSATDWGNTYAEVDLTAQHMWYIVDGAVSMESDVITGVPIPEKETPQGVYDILEIQRDKTLIGETDPATGEPEYKTPVTFWMRITWTGVGFHNADWQPAFGGTLYQNPDIGSHGCVNMPYDTAEALFNSITVGTPVIMHY</sequence>
<feature type="compositionally biased region" description="Basic residues" evidence="7">
    <location>
        <begin position="81"/>
        <end position="98"/>
    </location>
</feature>
<evidence type="ECO:0000256" key="8">
    <source>
        <dbReference type="SAM" id="Phobius"/>
    </source>
</evidence>
<dbReference type="SUPFAM" id="SSF143985">
    <property type="entry name" value="L,D-transpeptidase pre-catalytic domain-like"/>
    <property type="match status" value="1"/>
</dbReference>
<name>A0A4R3KH87_9FIRM</name>
<dbReference type="CDD" id="cd16913">
    <property type="entry name" value="YkuD_like"/>
    <property type="match status" value="1"/>
</dbReference>
<keyword evidence="8" id="KW-0812">Transmembrane</keyword>